<dbReference type="InterPro" id="IPR050469">
    <property type="entry name" value="Diguanylate_Cyclase"/>
</dbReference>
<dbReference type="InterPro" id="IPR035965">
    <property type="entry name" value="PAS-like_dom_sf"/>
</dbReference>
<keyword evidence="1" id="KW-0472">Membrane</keyword>
<gene>
    <name evidence="4" type="ORF">FYJ62_08300</name>
</gene>
<dbReference type="Gene3D" id="3.30.70.270">
    <property type="match status" value="1"/>
</dbReference>
<dbReference type="InterPro" id="IPR043128">
    <property type="entry name" value="Rev_trsase/Diguanyl_cyclase"/>
</dbReference>
<dbReference type="CDD" id="cd01949">
    <property type="entry name" value="GGDEF"/>
    <property type="match status" value="1"/>
</dbReference>
<dbReference type="PANTHER" id="PTHR45138">
    <property type="entry name" value="REGULATORY COMPONENTS OF SENSORY TRANSDUCTION SYSTEM"/>
    <property type="match status" value="1"/>
</dbReference>
<dbReference type="PROSITE" id="PS50887">
    <property type="entry name" value="GGDEF"/>
    <property type="match status" value="1"/>
</dbReference>
<feature type="domain" description="GGDEF" evidence="3">
    <location>
        <begin position="314"/>
        <end position="444"/>
    </location>
</feature>
<evidence type="ECO:0000313" key="4">
    <source>
        <dbReference type="EMBL" id="MST87619.1"/>
    </source>
</evidence>
<evidence type="ECO:0000256" key="1">
    <source>
        <dbReference type="SAM" id="Phobius"/>
    </source>
</evidence>
<dbReference type="PROSITE" id="PS50839">
    <property type="entry name" value="CHASE"/>
    <property type="match status" value="1"/>
</dbReference>
<protein>
    <submittedName>
        <fullName evidence="4">GGDEF domain-containing protein</fullName>
    </submittedName>
</protein>
<dbReference type="InterPro" id="IPR006189">
    <property type="entry name" value="CHASE_dom"/>
</dbReference>
<dbReference type="InterPro" id="IPR029787">
    <property type="entry name" value="Nucleotide_cyclase"/>
</dbReference>
<dbReference type="Proteomes" id="UP000438120">
    <property type="component" value="Unassembled WGS sequence"/>
</dbReference>
<dbReference type="Gene3D" id="3.30.450.20">
    <property type="entry name" value="PAS domain"/>
    <property type="match status" value="1"/>
</dbReference>
<dbReference type="SUPFAM" id="SSF55073">
    <property type="entry name" value="Nucleotide cyclase"/>
    <property type="match status" value="1"/>
</dbReference>
<evidence type="ECO:0000259" key="3">
    <source>
        <dbReference type="PROSITE" id="PS50887"/>
    </source>
</evidence>
<feature type="transmembrane region" description="Helical" evidence="1">
    <location>
        <begin position="12"/>
        <end position="31"/>
    </location>
</feature>
<feature type="transmembrane region" description="Helical" evidence="1">
    <location>
        <begin position="252"/>
        <end position="273"/>
    </location>
</feature>
<dbReference type="SMART" id="SM00267">
    <property type="entry name" value="GGDEF"/>
    <property type="match status" value="1"/>
</dbReference>
<accession>A0A6A8MFR7</accession>
<reference evidence="4 5" key="1">
    <citation type="submission" date="2019-08" db="EMBL/GenBank/DDBJ databases">
        <title>In-depth cultivation of the pig gut microbiome towards novel bacterial diversity and tailored functional studies.</title>
        <authorList>
            <person name="Wylensek D."/>
            <person name="Hitch T.C.A."/>
            <person name="Clavel T."/>
        </authorList>
    </citation>
    <scope>NUCLEOTIDE SEQUENCE [LARGE SCALE GENOMIC DNA]</scope>
    <source>
        <strain evidence="4 5">Bifido-178-WT-2B</strain>
    </source>
</reference>
<dbReference type="NCBIfam" id="TIGR00254">
    <property type="entry name" value="GGDEF"/>
    <property type="match status" value="1"/>
</dbReference>
<keyword evidence="5" id="KW-1185">Reference proteome</keyword>
<evidence type="ECO:0000313" key="5">
    <source>
        <dbReference type="Proteomes" id="UP000438120"/>
    </source>
</evidence>
<dbReference type="GO" id="GO:0052621">
    <property type="term" value="F:diguanylate cyclase activity"/>
    <property type="evidence" value="ECO:0007669"/>
    <property type="project" value="TreeGrafter"/>
</dbReference>
<dbReference type="RefSeq" id="WP_154549225.1">
    <property type="nucleotide sequence ID" value="NZ_VUMX01000025.1"/>
</dbReference>
<proteinExistence type="predicted"/>
<evidence type="ECO:0000259" key="2">
    <source>
        <dbReference type="PROSITE" id="PS50839"/>
    </source>
</evidence>
<dbReference type="InterPro" id="IPR000160">
    <property type="entry name" value="GGDEF_dom"/>
</dbReference>
<feature type="domain" description="CHASE" evidence="2">
    <location>
        <begin position="119"/>
        <end position="188"/>
    </location>
</feature>
<keyword evidence="1" id="KW-1133">Transmembrane helix</keyword>
<dbReference type="AlphaFoldDB" id="A0A6A8MFR7"/>
<sequence>MKLNHKDKKIWLIFTICFAIASIAISAFFYAQEIDGKKSKAYQIAEAYAVVLKRDFSYVTSSTATMEKLVIAENGQVSNRDFKHAAKLLKKDYVSLIELVPNGVVTNTYPFQPSGKNNDLNKVKEAKQVLDFVKKKKQTVIYGPMPLLNAKRCVVVMNPVTLKNGKFWGYVMMTVTLPDVYEHTLKSLREMGYDYCIDTNKSPLSKKKVQVESSLGKGKTFKYAVGYTFSYGSCQWTLNIAPQGGWRSRKALLLWGLMLVIDFLISGLLYLLLHTREQKEELDRLAFQDSLTGLLNRRGFLKELNRRTKLDPEQVMTMAFIDLDDFKFVNDVYGHVVGDLALKNLARHLMQVFPENSLLGRTGGDEFCVVVPSDDAAAKELIEQAVEGVQEFTAYDKKIRYTISAGYADYPSQADSIKQLTILADEALYAAKIHGKNAAKHYAPRMKRITRAQLGFNVKNVAHGLPGGLMIYRADGHSREILFANDYLIDLLGCQSYEDFLAYTKSSYDNFILKEDFAAAEQAIAQQRKEKLTDPDKSLALNYRVRTKDGRLLHLSTLGRYVEDEYYGDVFVVFFLPGDLRLIRIDH</sequence>
<dbReference type="Pfam" id="PF00990">
    <property type="entry name" value="GGDEF"/>
    <property type="match status" value="1"/>
</dbReference>
<comment type="caution">
    <text evidence="4">The sequence shown here is derived from an EMBL/GenBank/DDBJ whole genome shotgun (WGS) entry which is preliminary data.</text>
</comment>
<dbReference type="EMBL" id="VUMX01000025">
    <property type="protein sequence ID" value="MST87619.1"/>
    <property type="molecule type" value="Genomic_DNA"/>
</dbReference>
<dbReference type="PANTHER" id="PTHR45138:SF9">
    <property type="entry name" value="DIGUANYLATE CYCLASE DGCM-RELATED"/>
    <property type="match status" value="1"/>
</dbReference>
<organism evidence="4 5">
    <name type="scientific">Lactobacillus porci</name>
    <dbReference type="NCBI Taxonomy" id="2012477"/>
    <lineage>
        <taxon>Bacteria</taxon>
        <taxon>Bacillati</taxon>
        <taxon>Bacillota</taxon>
        <taxon>Bacilli</taxon>
        <taxon>Lactobacillales</taxon>
        <taxon>Lactobacillaceae</taxon>
        <taxon>Lactobacillus</taxon>
    </lineage>
</organism>
<dbReference type="OrthoDB" id="9759607at2"/>
<keyword evidence="1" id="KW-0812">Transmembrane</keyword>
<dbReference type="SUPFAM" id="SSF55785">
    <property type="entry name" value="PYP-like sensor domain (PAS domain)"/>
    <property type="match status" value="1"/>
</dbReference>
<name>A0A6A8MFR7_9LACO</name>